<protein>
    <recommendedName>
        <fullName evidence="2">Peptidase S74 domain-containing protein</fullName>
    </recommendedName>
</protein>
<dbReference type="PROSITE" id="PS51688">
    <property type="entry name" value="ICA"/>
    <property type="match status" value="1"/>
</dbReference>
<evidence type="ECO:0000256" key="1">
    <source>
        <dbReference type="SAM" id="Coils"/>
    </source>
</evidence>
<dbReference type="InterPro" id="IPR030392">
    <property type="entry name" value="S74_ICA"/>
</dbReference>
<dbReference type="HOGENOM" id="CLU_341266_0_0_10"/>
<accession>D7NFV3</accession>
<dbReference type="Proteomes" id="UP000003805">
    <property type="component" value="Unassembled WGS sequence"/>
</dbReference>
<organism evidence="3 4">
    <name type="scientific">Segatella oris C735</name>
    <dbReference type="NCBI Taxonomy" id="563008"/>
    <lineage>
        <taxon>Bacteria</taxon>
        <taxon>Pseudomonadati</taxon>
        <taxon>Bacteroidota</taxon>
        <taxon>Bacteroidia</taxon>
        <taxon>Bacteroidales</taxon>
        <taxon>Prevotellaceae</taxon>
        <taxon>Segatella</taxon>
    </lineage>
</organism>
<dbReference type="EMBL" id="GL349574">
    <property type="protein sequence ID" value="EFI47589.1"/>
    <property type="molecule type" value="Genomic_DNA"/>
</dbReference>
<feature type="domain" description="Peptidase S74" evidence="2">
    <location>
        <begin position="772"/>
        <end position="863"/>
    </location>
</feature>
<gene>
    <name evidence="3" type="ORF">HMPREF0665_02453</name>
</gene>
<evidence type="ECO:0000313" key="3">
    <source>
        <dbReference type="EMBL" id="EFI47589.1"/>
    </source>
</evidence>
<proteinExistence type="predicted"/>
<sequence length="878" mass="96738">MSDLTTTIKGITKQLEAIRDERMPYANTATRIGEALLSLLSLYLNTPYVKKEGEQRLVIGDIYLSWDKENNAVKVSKADGSAANFYAVGGISAFGAGSMQGGGGSGMSYERLDNWADYSVDKATAVLSAFLGNDLNERLKKVEGGALTSVDWSIIKNKPTSMPASDVPAWAKAATKPSYAWNEITGKPNEFNPAAHSHSFASLTGKPNTLQGYGITDAASISHTHAFSALTNKPTTIDGYGIVDTFKTHREVNFAPDEAGYYAVMTTKSGIDETWRHVISMDWSKNDSVNWISQLALPTHQNESVYYRKNEAVGKVIKDAKWIKIWDEKNLTKLSQLTDDVVTGKYLSLAGGTMQNTSMIHNLNSEFVGGKHYSKLLTSDGKVTQLSLNVSTEGGAGGGYRCISKSKKVYPWSINKLIFAMISRHKGVGFITLLFRVNSTLSSYDADIRATGSFNDIVNALQFYYNANTGIFSIWAPFNDFDYTKFITVLEESYITLNGDNNYYPQLPSDVGTLLKCEVNNAPTSDTINVKAQQSRPLKGTEMPQTGLNVYNIYENGYPFAYGNLLSIKGYGGSELAMQWQANSDVGRMLYRSKRDVGGWSEWATIAYLTDNVASATKLQNMRKIWGQDFDGTSNVTGELSSVTNINNLLHLAGNNVGIGTNTPVYKLDVNGNMRISDELFVNSFLYLANNKGLCLKDKEGSNQRALFISSSNTVYFGCNDRPLYTLFEGDELQFNVYNKGWQNALVISRDRTAIFTGNVLAQGGVTAYTTSDRRLKENIKAVDSVKVIRSLGGTWQFDYKDSGEHSIGFIAQSVKGSALRSMIYTNADGYMKLNYLDTRLIALALGAAVQVDDKVERLKKRIKVLETEIEKLKGGEK</sequence>
<evidence type="ECO:0000259" key="2">
    <source>
        <dbReference type="PROSITE" id="PS51688"/>
    </source>
</evidence>
<feature type="coiled-coil region" evidence="1">
    <location>
        <begin position="849"/>
        <end position="876"/>
    </location>
</feature>
<dbReference type="RefSeq" id="WP_004378708.1">
    <property type="nucleotide sequence ID" value="NZ_GL349574.1"/>
</dbReference>
<name>D7NFV3_9BACT</name>
<dbReference type="AlphaFoldDB" id="D7NFV3"/>
<keyword evidence="4" id="KW-1185">Reference proteome</keyword>
<evidence type="ECO:0000313" key="4">
    <source>
        <dbReference type="Proteomes" id="UP000003805"/>
    </source>
</evidence>
<dbReference type="Pfam" id="PF13884">
    <property type="entry name" value="Peptidase_S74"/>
    <property type="match status" value="1"/>
</dbReference>
<reference evidence="3 4" key="1">
    <citation type="submission" date="2010-02" db="EMBL/GenBank/DDBJ databases">
        <title>The Genome Sequence of Prevotella oris strain C735.</title>
        <authorList>
            <consortium name="The Broad Institute Genome Sequencing Platform"/>
            <person name="Ward D."/>
            <person name="Feldgarden M."/>
            <person name="Earl A."/>
            <person name="Young S.K."/>
            <person name="Zeng Q."/>
            <person name="Koehrsen M."/>
            <person name="Alvarado L."/>
            <person name="Berlin A."/>
            <person name="Bochicchio J."/>
            <person name="Borenstein D."/>
            <person name="Chapman S.B."/>
            <person name="Chen Z."/>
            <person name="Engels R."/>
            <person name="Freedman E."/>
            <person name="Gellesch M."/>
            <person name="Goldberg J."/>
            <person name="Griggs A."/>
            <person name="Gujja S."/>
            <person name="Heilman E."/>
            <person name="Heiman D."/>
            <person name="Hepburn T."/>
            <person name="Howarth C."/>
            <person name="Jen D."/>
            <person name="Larson L."/>
            <person name="Mehta T."/>
            <person name="Park D."/>
            <person name="Pearson M."/>
            <person name="Roberts A."/>
            <person name="Saif S."/>
            <person name="Shea T."/>
            <person name="Shenoy N."/>
            <person name="Sisk P."/>
            <person name="Stolte C."/>
            <person name="Sykes S."/>
            <person name="Thomson T."/>
            <person name="Walk T."/>
            <person name="White J."/>
            <person name="Yandava C."/>
            <person name="Sibley C.D."/>
            <person name="Field T.R."/>
            <person name="Grinwis M."/>
            <person name="Eshaghurshan C.S."/>
            <person name="Surette M.G."/>
            <person name="Haas B."/>
            <person name="Nusbaum C."/>
            <person name="Birren B."/>
        </authorList>
    </citation>
    <scope>NUCLEOTIDE SEQUENCE [LARGE SCALE GENOMIC DNA]</scope>
    <source>
        <strain evidence="3 4">C735</strain>
    </source>
</reference>
<keyword evidence="1" id="KW-0175">Coiled coil</keyword>